<dbReference type="KEGG" id="dci:103513970"/>
<dbReference type="GO" id="GO:0008253">
    <property type="term" value="F:5'-nucleotidase activity"/>
    <property type="evidence" value="ECO:0007669"/>
    <property type="project" value="TreeGrafter"/>
</dbReference>
<feature type="domain" description="5'-Nucleotidase C-terminal" evidence="8">
    <location>
        <begin position="208"/>
        <end position="372"/>
    </location>
</feature>
<comment type="similarity">
    <text evidence="2 7">Belongs to the 5'-nucleotidase family.</text>
</comment>
<dbReference type="GO" id="GO:0000166">
    <property type="term" value="F:nucleotide binding"/>
    <property type="evidence" value="ECO:0007669"/>
    <property type="project" value="UniProtKB-KW"/>
</dbReference>
<keyword evidence="3" id="KW-0964">Secreted</keyword>
<feature type="non-terminal residue" evidence="10">
    <location>
        <position position="1"/>
    </location>
</feature>
<proteinExistence type="inferred from homology"/>
<evidence type="ECO:0000256" key="5">
    <source>
        <dbReference type="ARBA" id="ARBA00022729"/>
    </source>
</evidence>
<evidence type="ECO:0000313" key="9">
    <source>
        <dbReference type="Proteomes" id="UP000079169"/>
    </source>
</evidence>
<dbReference type="GO" id="GO:0005576">
    <property type="term" value="C:extracellular region"/>
    <property type="evidence" value="ECO:0007669"/>
    <property type="project" value="UniProtKB-SubCell"/>
</dbReference>
<dbReference type="FunFam" id="3.90.780.10:FF:000004">
    <property type="entry name" value="UDP-sugar hydrolase, putative"/>
    <property type="match status" value="1"/>
</dbReference>
<dbReference type="GeneID" id="103513970"/>
<dbReference type="PANTHER" id="PTHR11575">
    <property type="entry name" value="5'-NUCLEOTIDASE-RELATED"/>
    <property type="match status" value="1"/>
</dbReference>
<dbReference type="Pfam" id="PF02872">
    <property type="entry name" value="5_nucleotid_C"/>
    <property type="match status" value="1"/>
</dbReference>
<evidence type="ECO:0000256" key="6">
    <source>
        <dbReference type="ARBA" id="ARBA00022801"/>
    </source>
</evidence>
<dbReference type="PANTHER" id="PTHR11575:SF32">
    <property type="entry name" value="APYRASE-LIKE PROTEIN"/>
    <property type="match status" value="1"/>
</dbReference>
<comment type="subcellular location">
    <subcellularLocation>
        <location evidence="1">Secreted</location>
    </subcellularLocation>
</comment>
<dbReference type="RefSeq" id="XP_008477058.2">
    <property type="nucleotide sequence ID" value="XM_008478836.3"/>
</dbReference>
<evidence type="ECO:0000256" key="3">
    <source>
        <dbReference type="ARBA" id="ARBA00022525"/>
    </source>
</evidence>
<evidence type="ECO:0000256" key="1">
    <source>
        <dbReference type="ARBA" id="ARBA00004613"/>
    </source>
</evidence>
<protein>
    <submittedName>
        <fullName evidence="10">Apyrase</fullName>
    </submittedName>
</protein>
<dbReference type="Proteomes" id="UP000079169">
    <property type="component" value="Unplaced"/>
</dbReference>
<dbReference type="GO" id="GO:0005886">
    <property type="term" value="C:plasma membrane"/>
    <property type="evidence" value="ECO:0007669"/>
    <property type="project" value="TreeGrafter"/>
</dbReference>
<dbReference type="PaxDb" id="121845-A0A1S3D990"/>
<dbReference type="InterPro" id="IPR036907">
    <property type="entry name" value="5'-Nucleotdase_C_sf"/>
</dbReference>
<organism evidence="9 10">
    <name type="scientific">Diaphorina citri</name>
    <name type="common">Asian citrus psyllid</name>
    <dbReference type="NCBI Taxonomy" id="121845"/>
    <lineage>
        <taxon>Eukaryota</taxon>
        <taxon>Metazoa</taxon>
        <taxon>Ecdysozoa</taxon>
        <taxon>Arthropoda</taxon>
        <taxon>Hexapoda</taxon>
        <taxon>Insecta</taxon>
        <taxon>Pterygota</taxon>
        <taxon>Neoptera</taxon>
        <taxon>Paraneoptera</taxon>
        <taxon>Hemiptera</taxon>
        <taxon>Sternorrhyncha</taxon>
        <taxon>Psylloidea</taxon>
        <taxon>Psyllidae</taxon>
        <taxon>Diaphorininae</taxon>
        <taxon>Diaphorina</taxon>
    </lineage>
</organism>
<evidence type="ECO:0000256" key="2">
    <source>
        <dbReference type="ARBA" id="ARBA00006654"/>
    </source>
</evidence>
<gene>
    <name evidence="10" type="primary">LOC103513970</name>
</gene>
<evidence type="ECO:0000259" key="8">
    <source>
        <dbReference type="Pfam" id="PF02872"/>
    </source>
</evidence>
<dbReference type="SUPFAM" id="SSF56300">
    <property type="entry name" value="Metallo-dependent phosphatases"/>
    <property type="match status" value="1"/>
</dbReference>
<evidence type="ECO:0000256" key="7">
    <source>
        <dbReference type="RuleBase" id="RU362119"/>
    </source>
</evidence>
<dbReference type="Gene3D" id="3.60.21.10">
    <property type="match status" value="1"/>
</dbReference>
<sequence length="429" mass="47644">IRFGVCASLEPELAPFIKKSTIVEREGKRIGIVGYVTRDYINIASTGNLRILDEITSVNKEADRLVREDKVDIVIALSHAGVDLDQTVAKASKHVSIVVGGHSHTFLYSGKPPCPHDKPKGPYPIVVTSSVDNRQVLVVQAAAYSRYLGLIHLQYNDKGNIVSWRGDPILLDKHIQEDPHIVKALEPWKEDVNKVGKQVKGDSAVLLDASHGACFTGECNVGAMLTQAMINEEIPNAGRIDGAKSWTYASVAFLNSGGIRTSIPEGNITYEDVLEVIPFEDNWSTCELRGIAIRYVLEFSAADENSKGPIQVAGIKATIDMSKPSYSRVSDIHVLCSDCRVPRYLPLDSTKWYRIAVNDFAYNGGDGYTMFKKHSRNYRQGRRDTKILFEYLQKFSPIVQDIPGNVVHKAGFSPRTLLQKYANIIERIK</sequence>
<dbReference type="InterPro" id="IPR008334">
    <property type="entry name" value="5'-Nucleotdase_C"/>
</dbReference>
<dbReference type="AlphaFoldDB" id="A0A1S3D990"/>
<dbReference type="GO" id="GO:0006196">
    <property type="term" value="P:AMP catabolic process"/>
    <property type="evidence" value="ECO:0007669"/>
    <property type="project" value="TreeGrafter"/>
</dbReference>
<dbReference type="InterPro" id="IPR006179">
    <property type="entry name" value="5_nucleotidase/apyrase"/>
</dbReference>
<dbReference type="SUPFAM" id="SSF55816">
    <property type="entry name" value="5'-nucleotidase (syn. UDP-sugar hydrolase), C-terminal domain"/>
    <property type="match status" value="1"/>
</dbReference>
<dbReference type="PRINTS" id="PR01607">
    <property type="entry name" value="APYRASEFAMLY"/>
</dbReference>
<evidence type="ECO:0000256" key="4">
    <source>
        <dbReference type="ARBA" id="ARBA00022723"/>
    </source>
</evidence>
<dbReference type="STRING" id="121845.A0A1S3D990"/>
<keyword evidence="7" id="KW-0547">Nucleotide-binding</keyword>
<evidence type="ECO:0000313" key="10">
    <source>
        <dbReference type="RefSeq" id="XP_008477058.2"/>
    </source>
</evidence>
<keyword evidence="9" id="KW-1185">Reference proteome</keyword>
<accession>A0A1S3D990</accession>
<reference evidence="10" key="1">
    <citation type="submission" date="2025-08" db="UniProtKB">
        <authorList>
            <consortium name="RefSeq"/>
        </authorList>
    </citation>
    <scope>IDENTIFICATION</scope>
</reference>
<name>A0A1S3D990_DIACI</name>
<dbReference type="InterPro" id="IPR029052">
    <property type="entry name" value="Metallo-depent_PP-like"/>
</dbReference>
<keyword evidence="6 7" id="KW-0378">Hydrolase</keyword>
<keyword evidence="5" id="KW-0732">Signal</keyword>
<dbReference type="GO" id="GO:0046872">
    <property type="term" value="F:metal ion binding"/>
    <property type="evidence" value="ECO:0007669"/>
    <property type="project" value="UniProtKB-KW"/>
</dbReference>
<dbReference type="Gene3D" id="3.90.780.10">
    <property type="entry name" value="5'-Nucleotidase, C-terminal domain"/>
    <property type="match status" value="1"/>
</dbReference>
<keyword evidence="4" id="KW-0479">Metal-binding</keyword>